<dbReference type="EMBL" id="PQIB02000004">
    <property type="protein sequence ID" value="RLN24639.1"/>
    <property type="molecule type" value="Genomic_DNA"/>
</dbReference>
<keyword evidence="3 5" id="KW-0732">Signal</keyword>
<keyword evidence="2" id="KW-0645">Protease</keyword>
<dbReference type="InterPro" id="IPR037045">
    <property type="entry name" value="S8pro/Inhibitor_I9_sf"/>
</dbReference>
<accession>A0A3L6SPM1</accession>
<dbReference type="GO" id="GO:0006508">
    <property type="term" value="P:proteolysis"/>
    <property type="evidence" value="ECO:0007669"/>
    <property type="project" value="UniProtKB-KW"/>
</dbReference>
<organism evidence="7 8">
    <name type="scientific">Panicum miliaceum</name>
    <name type="common">Proso millet</name>
    <name type="synonym">Broomcorn millet</name>
    <dbReference type="NCBI Taxonomy" id="4540"/>
    <lineage>
        <taxon>Eukaryota</taxon>
        <taxon>Viridiplantae</taxon>
        <taxon>Streptophyta</taxon>
        <taxon>Embryophyta</taxon>
        <taxon>Tracheophyta</taxon>
        <taxon>Spermatophyta</taxon>
        <taxon>Magnoliopsida</taxon>
        <taxon>Liliopsida</taxon>
        <taxon>Poales</taxon>
        <taxon>Poaceae</taxon>
        <taxon>PACMAD clade</taxon>
        <taxon>Panicoideae</taxon>
        <taxon>Panicodae</taxon>
        <taxon>Paniceae</taxon>
        <taxon>Panicinae</taxon>
        <taxon>Panicum</taxon>
        <taxon>Panicum sect. Panicum</taxon>
    </lineage>
</organism>
<dbReference type="Gene3D" id="3.40.50.200">
    <property type="entry name" value="Peptidase S8/S53 domain"/>
    <property type="match status" value="1"/>
</dbReference>
<comment type="similarity">
    <text evidence="1">Belongs to the peptidase S8 family.</text>
</comment>
<proteinExistence type="inferred from homology"/>
<comment type="caution">
    <text evidence="7">The sequence shown here is derived from an EMBL/GenBank/DDBJ whole genome shotgun (WGS) entry which is preliminary data.</text>
</comment>
<gene>
    <name evidence="7" type="ORF">C2845_PM07G21760</name>
</gene>
<keyword evidence="4" id="KW-0720">Serine protease</keyword>
<keyword evidence="4" id="KW-0378">Hydrolase</keyword>
<dbReference type="AlphaFoldDB" id="A0A3L6SPM1"/>
<evidence type="ECO:0000256" key="4">
    <source>
        <dbReference type="ARBA" id="ARBA00022825"/>
    </source>
</evidence>
<feature type="domain" description="Inhibitor I9" evidence="6">
    <location>
        <begin position="33"/>
        <end position="107"/>
    </location>
</feature>
<dbReference type="Gene3D" id="3.30.70.80">
    <property type="entry name" value="Peptidase S8 propeptide/proteinase inhibitor I9"/>
    <property type="match status" value="1"/>
</dbReference>
<evidence type="ECO:0000313" key="7">
    <source>
        <dbReference type="EMBL" id="RLN24639.1"/>
    </source>
</evidence>
<dbReference type="SUPFAM" id="SSF52743">
    <property type="entry name" value="Subtilisin-like"/>
    <property type="match status" value="1"/>
</dbReference>
<dbReference type="STRING" id="4540.A0A3L6SPM1"/>
<dbReference type="InterPro" id="IPR010259">
    <property type="entry name" value="S8pro/Inhibitor_I9"/>
</dbReference>
<evidence type="ECO:0000256" key="1">
    <source>
        <dbReference type="ARBA" id="ARBA00011073"/>
    </source>
</evidence>
<dbReference type="FunFam" id="3.30.70.80:FF:000002">
    <property type="entry name" value="Subtilisin-like protease SBT5.3"/>
    <property type="match status" value="1"/>
</dbReference>
<evidence type="ECO:0000256" key="2">
    <source>
        <dbReference type="ARBA" id="ARBA00022670"/>
    </source>
</evidence>
<dbReference type="PANTHER" id="PTHR10795">
    <property type="entry name" value="PROPROTEIN CONVERTASE SUBTILISIN/KEXIN"/>
    <property type="match status" value="1"/>
</dbReference>
<name>A0A3L6SPM1_PANMI</name>
<evidence type="ECO:0000313" key="8">
    <source>
        <dbReference type="Proteomes" id="UP000275267"/>
    </source>
</evidence>
<feature type="chain" id="PRO_5018119752" evidence="5">
    <location>
        <begin position="26"/>
        <end position="200"/>
    </location>
</feature>
<dbReference type="GO" id="GO:0004252">
    <property type="term" value="F:serine-type endopeptidase activity"/>
    <property type="evidence" value="ECO:0007669"/>
    <property type="project" value="InterPro"/>
</dbReference>
<evidence type="ECO:0000256" key="3">
    <source>
        <dbReference type="ARBA" id="ARBA00022729"/>
    </source>
</evidence>
<sequence>MRRAPALPGLLPLFLALSSLSIVSAASGKQDQVYIVYLGGHAGAKAEEAILEDHRALLLSVKGSEEAARASLLYSYKHTLNGFAAILSHEEATELSERSEVVSAFRSEGRWAPHTTRSWQFLGFEEGLKGPDGSDWLPSLDKSSADVIVGVLDSGIWPESRSFSDEGLGPVPARWKGACQGGEPFSSSSCYRIELESGYR</sequence>
<dbReference type="InterPro" id="IPR036852">
    <property type="entry name" value="Peptidase_S8/S53_dom_sf"/>
</dbReference>
<dbReference type="OrthoDB" id="2014869at2759"/>
<evidence type="ECO:0000256" key="5">
    <source>
        <dbReference type="SAM" id="SignalP"/>
    </source>
</evidence>
<evidence type="ECO:0000259" key="6">
    <source>
        <dbReference type="Pfam" id="PF05922"/>
    </source>
</evidence>
<protein>
    <submittedName>
        <fullName evidence="7">Subtilisin-like protease SBT5.3</fullName>
    </submittedName>
</protein>
<reference evidence="8" key="1">
    <citation type="journal article" date="2019" name="Nat. Commun.">
        <title>The genome of broomcorn millet.</title>
        <authorList>
            <person name="Zou C."/>
            <person name="Miki D."/>
            <person name="Li D."/>
            <person name="Tang Q."/>
            <person name="Xiao L."/>
            <person name="Rajput S."/>
            <person name="Deng P."/>
            <person name="Jia W."/>
            <person name="Huang R."/>
            <person name="Zhang M."/>
            <person name="Sun Y."/>
            <person name="Hu J."/>
            <person name="Fu X."/>
            <person name="Schnable P.S."/>
            <person name="Li F."/>
            <person name="Zhang H."/>
            <person name="Feng B."/>
            <person name="Zhu X."/>
            <person name="Liu R."/>
            <person name="Schnable J.C."/>
            <person name="Zhu J.-K."/>
            <person name="Zhang H."/>
        </authorList>
    </citation>
    <scope>NUCLEOTIDE SEQUENCE [LARGE SCALE GENOMIC DNA]</scope>
</reference>
<dbReference type="Pfam" id="PF05922">
    <property type="entry name" value="Inhibitor_I9"/>
    <property type="match status" value="1"/>
</dbReference>
<keyword evidence="8" id="KW-1185">Reference proteome</keyword>
<feature type="signal peptide" evidence="5">
    <location>
        <begin position="1"/>
        <end position="25"/>
    </location>
</feature>
<dbReference type="InterPro" id="IPR045051">
    <property type="entry name" value="SBT"/>
</dbReference>
<dbReference type="Proteomes" id="UP000275267">
    <property type="component" value="Unassembled WGS sequence"/>
</dbReference>